<name>A0A916JVH4_9BACL</name>
<organism evidence="5 6">
    <name type="scientific">Paenibacillus solanacearum</name>
    <dbReference type="NCBI Taxonomy" id="2048548"/>
    <lineage>
        <taxon>Bacteria</taxon>
        <taxon>Bacillati</taxon>
        <taxon>Bacillota</taxon>
        <taxon>Bacilli</taxon>
        <taxon>Bacillales</taxon>
        <taxon>Paenibacillaceae</taxon>
        <taxon>Paenibacillus</taxon>
    </lineage>
</organism>
<comment type="caution">
    <text evidence="5">The sequence shown here is derived from an EMBL/GenBank/DDBJ whole genome shotgun (WGS) entry which is preliminary data.</text>
</comment>
<evidence type="ECO:0000256" key="1">
    <source>
        <dbReference type="ARBA" id="ARBA00023015"/>
    </source>
</evidence>
<gene>
    <name evidence="5" type="primary">glcR_2</name>
    <name evidence="5" type="ORF">PAESOLCIP111_00998</name>
</gene>
<dbReference type="Pfam" id="PF00455">
    <property type="entry name" value="DeoRC"/>
    <property type="match status" value="1"/>
</dbReference>
<dbReference type="PANTHER" id="PTHR30363:SF44">
    <property type="entry name" value="AGA OPERON TRANSCRIPTIONAL REPRESSOR-RELATED"/>
    <property type="match status" value="1"/>
</dbReference>
<dbReference type="Proteomes" id="UP000693672">
    <property type="component" value="Unassembled WGS sequence"/>
</dbReference>
<evidence type="ECO:0000313" key="6">
    <source>
        <dbReference type="Proteomes" id="UP000693672"/>
    </source>
</evidence>
<keyword evidence="3" id="KW-0804">Transcription</keyword>
<dbReference type="PANTHER" id="PTHR30363">
    <property type="entry name" value="HTH-TYPE TRANSCRIPTIONAL REGULATOR SRLR-RELATED"/>
    <property type="match status" value="1"/>
</dbReference>
<keyword evidence="6" id="KW-1185">Reference proteome</keyword>
<dbReference type="AlphaFoldDB" id="A0A916JVH4"/>
<dbReference type="InterPro" id="IPR018356">
    <property type="entry name" value="Tscrpt_reg_HTH_DeoR_CS"/>
</dbReference>
<dbReference type="SMART" id="SM01134">
    <property type="entry name" value="DeoRC"/>
    <property type="match status" value="1"/>
</dbReference>
<proteinExistence type="predicted"/>
<dbReference type="SMART" id="SM00420">
    <property type="entry name" value="HTH_DEOR"/>
    <property type="match status" value="1"/>
</dbReference>
<dbReference type="GO" id="GO:0003677">
    <property type="term" value="F:DNA binding"/>
    <property type="evidence" value="ECO:0007669"/>
    <property type="project" value="UniProtKB-KW"/>
</dbReference>
<accession>A0A916JVH4</accession>
<dbReference type="InterPro" id="IPR001034">
    <property type="entry name" value="DeoR_HTH"/>
</dbReference>
<keyword evidence="2" id="KW-0238">DNA-binding</keyword>
<dbReference type="InterPro" id="IPR014036">
    <property type="entry name" value="DeoR-like_C"/>
</dbReference>
<dbReference type="PROSITE" id="PS00894">
    <property type="entry name" value="HTH_DEOR_1"/>
    <property type="match status" value="1"/>
</dbReference>
<dbReference type="RefSeq" id="WP_218090824.1">
    <property type="nucleotide sequence ID" value="NZ_CAJVAS010000003.1"/>
</dbReference>
<reference evidence="5" key="1">
    <citation type="submission" date="2021-06" db="EMBL/GenBank/DDBJ databases">
        <authorList>
            <person name="Criscuolo A."/>
        </authorList>
    </citation>
    <scope>NUCLEOTIDE SEQUENCE</scope>
    <source>
        <strain evidence="5">CIP111600</strain>
    </source>
</reference>
<sequence>MLAPERYKRIMTEIEQNGHASIADLKQLLGVSIDTVRRDLDALEKAGKLSRVHGGAVLKEEKVTNETFSRRTTANIQEKQELAAVAAQMIKENQAIAMNAGTTNMELARQLVARFAKLTVVTNCLKVAEILAANKNFTIIILGGILNNEEFALYGDSVEDEIRRYNPDVAFISVNAVSLEKGLTDFRQGQPSVIRAMIRSSKQAIAVVDSSKFETVSFMKVCDIQEIRSFVTNRSLDPDTVHKYEQSGVTIVQHE</sequence>
<dbReference type="PROSITE" id="PS51000">
    <property type="entry name" value="HTH_DEOR_2"/>
    <property type="match status" value="1"/>
</dbReference>
<dbReference type="InterPro" id="IPR050313">
    <property type="entry name" value="Carb_Metab_HTH_regulators"/>
</dbReference>
<evidence type="ECO:0000259" key="4">
    <source>
        <dbReference type="PROSITE" id="PS51000"/>
    </source>
</evidence>
<evidence type="ECO:0000256" key="2">
    <source>
        <dbReference type="ARBA" id="ARBA00023125"/>
    </source>
</evidence>
<dbReference type="EMBL" id="CAJVAS010000003">
    <property type="protein sequence ID" value="CAG7607816.1"/>
    <property type="molecule type" value="Genomic_DNA"/>
</dbReference>
<dbReference type="GO" id="GO:0003700">
    <property type="term" value="F:DNA-binding transcription factor activity"/>
    <property type="evidence" value="ECO:0007669"/>
    <property type="project" value="InterPro"/>
</dbReference>
<protein>
    <submittedName>
        <fullName evidence="5">HTH-type transcriptional repressor GlcR</fullName>
    </submittedName>
</protein>
<keyword evidence="1" id="KW-0805">Transcription regulation</keyword>
<evidence type="ECO:0000256" key="3">
    <source>
        <dbReference type="ARBA" id="ARBA00023163"/>
    </source>
</evidence>
<feature type="domain" description="HTH deoR-type" evidence="4">
    <location>
        <begin position="3"/>
        <end position="58"/>
    </location>
</feature>
<dbReference type="Pfam" id="PF08220">
    <property type="entry name" value="HTH_DeoR"/>
    <property type="match status" value="1"/>
</dbReference>
<evidence type="ECO:0000313" key="5">
    <source>
        <dbReference type="EMBL" id="CAG7607816.1"/>
    </source>
</evidence>